<keyword evidence="1" id="KW-1133">Transmembrane helix</keyword>
<name>A0A6L6XQH8_9ACTN</name>
<dbReference type="InterPro" id="IPR013901">
    <property type="entry name" value="Anthrone_oxy"/>
</dbReference>
<evidence type="ECO:0000313" key="3">
    <source>
        <dbReference type="Proteomes" id="UP000473525"/>
    </source>
</evidence>
<keyword evidence="1" id="KW-0812">Transmembrane</keyword>
<keyword evidence="1" id="KW-0472">Membrane</keyword>
<accession>A0A6L6XQH8</accession>
<feature type="transmembrane region" description="Helical" evidence="1">
    <location>
        <begin position="80"/>
        <end position="102"/>
    </location>
</feature>
<dbReference type="AlphaFoldDB" id="A0A6L6XQH8"/>
<dbReference type="EMBL" id="WSEK01000004">
    <property type="protein sequence ID" value="MVQ49574.1"/>
    <property type="molecule type" value="Genomic_DNA"/>
</dbReference>
<keyword evidence="3" id="KW-1185">Reference proteome</keyword>
<comment type="caution">
    <text evidence="2">The sequence shown here is derived from an EMBL/GenBank/DDBJ whole genome shotgun (WGS) entry which is preliminary data.</text>
</comment>
<dbReference type="Proteomes" id="UP000473525">
    <property type="component" value="Unassembled WGS sequence"/>
</dbReference>
<proteinExistence type="predicted"/>
<evidence type="ECO:0000256" key="1">
    <source>
        <dbReference type="SAM" id="Phobius"/>
    </source>
</evidence>
<feature type="transmembrane region" description="Helical" evidence="1">
    <location>
        <begin position="48"/>
        <end position="68"/>
    </location>
</feature>
<reference evidence="2 3" key="1">
    <citation type="submission" date="2019-12" db="EMBL/GenBank/DDBJ databases">
        <authorList>
            <person name="Huq M.A."/>
        </authorList>
    </citation>
    <scope>NUCLEOTIDE SEQUENCE [LARGE SCALE GENOMIC DNA]</scope>
    <source>
        <strain evidence="2 3">MAH-18</strain>
    </source>
</reference>
<protein>
    <submittedName>
        <fullName evidence="2">DUF1772 domain-containing protein</fullName>
    </submittedName>
</protein>
<evidence type="ECO:0000313" key="2">
    <source>
        <dbReference type="EMBL" id="MVQ49574.1"/>
    </source>
</evidence>
<gene>
    <name evidence="2" type="ORF">GON03_10315</name>
</gene>
<dbReference type="Pfam" id="PF08592">
    <property type="entry name" value="Anthrone_oxy"/>
    <property type="match status" value="1"/>
</dbReference>
<sequence>MRSPVLLAATVAAGLQAGTYYTWACGVMPGLAEVDDRTFTSTMTQVNVAIVNPVFMLTFLGAPALAAAAVATTTGGARGWAIAGLVLALGTVAVTAAGNVPLNDALAAGGSRADFETAWVRWNVVRTLTSTGALAALAWAAIRS</sequence>
<organism evidence="2 3">
    <name type="scientific">Nocardioides agri</name>
    <dbReference type="NCBI Taxonomy" id="2682843"/>
    <lineage>
        <taxon>Bacteria</taxon>
        <taxon>Bacillati</taxon>
        <taxon>Actinomycetota</taxon>
        <taxon>Actinomycetes</taxon>
        <taxon>Propionibacteriales</taxon>
        <taxon>Nocardioidaceae</taxon>
        <taxon>Nocardioides</taxon>
    </lineage>
</organism>
<feature type="transmembrane region" description="Helical" evidence="1">
    <location>
        <begin position="122"/>
        <end position="142"/>
    </location>
</feature>